<evidence type="ECO:0000313" key="10">
    <source>
        <dbReference type="EMBL" id="CAI6092984.1"/>
    </source>
</evidence>
<dbReference type="Proteomes" id="UP001160390">
    <property type="component" value="Unassembled WGS sequence"/>
</dbReference>
<dbReference type="NCBIfam" id="TIGR00879">
    <property type="entry name" value="SP"/>
    <property type="match status" value="1"/>
</dbReference>
<evidence type="ECO:0000313" key="11">
    <source>
        <dbReference type="Proteomes" id="UP001160390"/>
    </source>
</evidence>
<dbReference type="InterPro" id="IPR005828">
    <property type="entry name" value="MFS_sugar_transport-like"/>
</dbReference>
<dbReference type="GO" id="GO:0016020">
    <property type="term" value="C:membrane"/>
    <property type="evidence" value="ECO:0007669"/>
    <property type="project" value="UniProtKB-SubCell"/>
</dbReference>
<keyword evidence="5 8" id="KW-1133">Transmembrane helix</keyword>
<keyword evidence="11" id="KW-1185">Reference proteome</keyword>
<feature type="transmembrane region" description="Helical" evidence="8">
    <location>
        <begin position="164"/>
        <end position="183"/>
    </location>
</feature>
<feature type="transmembrane region" description="Helical" evidence="8">
    <location>
        <begin position="132"/>
        <end position="152"/>
    </location>
</feature>
<evidence type="ECO:0000256" key="2">
    <source>
        <dbReference type="ARBA" id="ARBA00010992"/>
    </source>
</evidence>
<evidence type="ECO:0000256" key="5">
    <source>
        <dbReference type="ARBA" id="ARBA00022989"/>
    </source>
</evidence>
<keyword evidence="4 8" id="KW-0812">Transmembrane</keyword>
<sequence length="539" mass="59328">MSEGTEYSFLGLRGERLNWLVIFVAGFEFLLFGYDQGVMGGLLTLPSFTKVFPEICTTKACFEGLSASARSTMSTTQGIAISSYNLGCFCGALLAAFIGDRLGRRKTILLGCILVTIGAILQFSGFELPQFVVGRVICGFGTGLNTATVPIWQAECLQPHRRGPVMAFQTSLVIAGVMVSYWLDFGLSYAEPSQVAWRFPIAFQLVFSLFIIASIMFLPESPRWLMLKDKQEEAAATISALYDLPRNDPLVSEQLSAIYKTVHVDTNKNFMAMFSQGHLKKRTRTFIAVAVHVMSQLSGINIITFYAASIYENEIGLSPFLSRILAACNGTQYFLASVFSVPLVKNFGRRPLLLFSSTGMCLSMVVLAICTKIGGTQAGIGAAVFLFVFNTFFGLAYAQISWLLAAEVVALPVRAQANALATSSNWISNFVIVMTTPVAFTNIGWRTYLIFASFNFLGLPIVYFLFPETWGRSLEEIDLIFTGSKNIFDAIKRSQTMERHFDKKGNLIAGLAVDVEQMPSEGGELIKDIDVQHVESTKM</sequence>
<feature type="transmembrane region" description="Helical" evidence="8">
    <location>
        <begin position="107"/>
        <end position="126"/>
    </location>
</feature>
<proteinExistence type="inferred from homology"/>
<evidence type="ECO:0000259" key="9">
    <source>
        <dbReference type="PROSITE" id="PS50850"/>
    </source>
</evidence>
<evidence type="ECO:0000256" key="8">
    <source>
        <dbReference type="SAM" id="Phobius"/>
    </source>
</evidence>
<feature type="transmembrane region" description="Helical" evidence="8">
    <location>
        <begin position="352"/>
        <end position="374"/>
    </location>
</feature>
<dbReference type="GO" id="GO:0005351">
    <property type="term" value="F:carbohydrate:proton symporter activity"/>
    <property type="evidence" value="ECO:0007669"/>
    <property type="project" value="TreeGrafter"/>
</dbReference>
<feature type="transmembrane region" description="Helical" evidence="8">
    <location>
        <begin position="445"/>
        <end position="466"/>
    </location>
</feature>
<comment type="similarity">
    <text evidence="2 7">Belongs to the major facilitator superfamily. Sugar transporter (TC 2.A.1.1) family.</text>
</comment>
<organism evidence="10 11">
    <name type="scientific">Clonostachys chloroleuca</name>
    <dbReference type="NCBI Taxonomy" id="1926264"/>
    <lineage>
        <taxon>Eukaryota</taxon>
        <taxon>Fungi</taxon>
        <taxon>Dikarya</taxon>
        <taxon>Ascomycota</taxon>
        <taxon>Pezizomycotina</taxon>
        <taxon>Sordariomycetes</taxon>
        <taxon>Hypocreomycetidae</taxon>
        <taxon>Hypocreales</taxon>
        <taxon>Bionectriaceae</taxon>
        <taxon>Clonostachys</taxon>
    </lineage>
</organism>
<evidence type="ECO:0000256" key="1">
    <source>
        <dbReference type="ARBA" id="ARBA00004141"/>
    </source>
</evidence>
<keyword evidence="3 7" id="KW-0813">Transport</keyword>
<dbReference type="SUPFAM" id="SSF103473">
    <property type="entry name" value="MFS general substrate transporter"/>
    <property type="match status" value="1"/>
</dbReference>
<dbReference type="Pfam" id="PF00083">
    <property type="entry name" value="Sugar_tr"/>
    <property type="match status" value="1"/>
</dbReference>
<dbReference type="InterPro" id="IPR003663">
    <property type="entry name" value="Sugar/inositol_transpt"/>
</dbReference>
<dbReference type="PRINTS" id="PR00171">
    <property type="entry name" value="SUGRTRNSPORT"/>
</dbReference>
<feature type="transmembrane region" description="Helical" evidence="8">
    <location>
        <begin position="79"/>
        <end position="98"/>
    </location>
</feature>
<evidence type="ECO:0000256" key="4">
    <source>
        <dbReference type="ARBA" id="ARBA00022692"/>
    </source>
</evidence>
<gene>
    <name evidence="10" type="ORF">CCHLO57077_00000042</name>
</gene>
<protein>
    <recommendedName>
        <fullName evidence="9">Major facilitator superfamily (MFS) profile domain-containing protein</fullName>
    </recommendedName>
</protein>
<dbReference type="PROSITE" id="PS50850">
    <property type="entry name" value="MFS"/>
    <property type="match status" value="1"/>
</dbReference>
<comment type="subcellular location">
    <subcellularLocation>
        <location evidence="1">Membrane</location>
        <topology evidence="1">Multi-pass membrane protein</topology>
    </subcellularLocation>
</comment>
<comment type="caution">
    <text evidence="10">The sequence shown here is derived from an EMBL/GenBank/DDBJ whole genome shotgun (WGS) entry which is preliminary data.</text>
</comment>
<dbReference type="PANTHER" id="PTHR48022:SF68">
    <property type="entry name" value="MAJOR FACILITATOR SUPERFAMILY (MFS) PROFILE DOMAIN-CONTAINING PROTEIN-RELATED"/>
    <property type="match status" value="1"/>
</dbReference>
<dbReference type="FunFam" id="1.20.1250.20:FF:000061">
    <property type="entry name" value="MFS sugar transporter"/>
    <property type="match status" value="1"/>
</dbReference>
<evidence type="ECO:0000256" key="7">
    <source>
        <dbReference type="RuleBase" id="RU003346"/>
    </source>
</evidence>
<dbReference type="PANTHER" id="PTHR48022">
    <property type="entry name" value="PLASTIDIC GLUCOSE TRANSPORTER 4"/>
    <property type="match status" value="1"/>
</dbReference>
<name>A0AA35Q7A6_9HYPO</name>
<dbReference type="EMBL" id="CABFNP030001245">
    <property type="protein sequence ID" value="CAI6092984.1"/>
    <property type="molecule type" value="Genomic_DNA"/>
</dbReference>
<dbReference type="Gene3D" id="1.20.1250.20">
    <property type="entry name" value="MFS general substrate transporter like domains"/>
    <property type="match status" value="1"/>
</dbReference>
<dbReference type="InterPro" id="IPR020846">
    <property type="entry name" value="MFS_dom"/>
</dbReference>
<dbReference type="AlphaFoldDB" id="A0AA35Q7A6"/>
<evidence type="ECO:0000256" key="3">
    <source>
        <dbReference type="ARBA" id="ARBA00022448"/>
    </source>
</evidence>
<feature type="transmembrane region" description="Helical" evidence="8">
    <location>
        <begin position="286"/>
        <end position="308"/>
    </location>
</feature>
<dbReference type="InterPro" id="IPR050360">
    <property type="entry name" value="MFS_Sugar_Transporters"/>
</dbReference>
<reference evidence="10" key="1">
    <citation type="submission" date="2023-01" db="EMBL/GenBank/DDBJ databases">
        <authorList>
            <person name="Piombo E."/>
        </authorList>
    </citation>
    <scope>NUCLEOTIDE SEQUENCE</scope>
</reference>
<accession>A0AA35Q7A6</accession>
<evidence type="ECO:0000256" key="6">
    <source>
        <dbReference type="ARBA" id="ARBA00023136"/>
    </source>
</evidence>
<dbReference type="InterPro" id="IPR036259">
    <property type="entry name" value="MFS_trans_sf"/>
</dbReference>
<feature type="transmembrane region" description="Helical" evidence="8">
    <location>
        <begin position="17"/>
        <end position="34"/>
    </location>
</feature>
<feature type="transmembrane region" description="Helical" evidence="8">
    <location>
        <begin position="195"/>
        <end position="218"/>
    </location>
</feature>
<feature type="domain" description="Major facilitator superfamily (MFS) profile" evidence="9">
    <location>
        <begin position="21"/>
        <end position="470"/>
    </location>
</feature>
<feature type="transmembrane region" description="Helical" evidence="8">
    <location>
        <begin position="380"/>
        <end position="405"/>
    </location>
</feature>
<keyword evidence="6 8" id="KW-0472">Membrane</keyword>